<comment type="caution">
    <text evidence="3">The sequence shown here is derived from an EMBL/GenBank/DDBJ whole genome shotgun (WGS) entry which is preliminary data.</text>
</comment>
<dbReference type="Proteomes" id="UP000242146">
    <property type="component" value="Unassembled WGS sequence"/>
</dbReference>
<dbReference type="GO" id="GO:0032259">
    <property type="term" value="P:methylation"/>
    <property type="evidence" value="ECO:0007669"/>
    <property type="project" value="UniProtKB-KW"/>
</dbReference>
<dbReference type="Pfam" id="PF13649">
    <property type="entry name" value="Methyltransf_25"/>
    <property type="match status" value="1"/>
</dbReference>
<dbReference type="AlphaFoldDB" id="A0A1X2GN19"/>
<dbReference type="EMBL" id="MCGT01000008">
    <property type="protein sequence ID" value="ORX57559.1"/>
    <property type="molecule type" value="Genomic_DNA"/>
</dbReference>
<dbReference type="InterPro" id="IPR029063">
    <property type="entry name" value="SAM-dependent_MTases_sf"/>
</dbReference>
<dbReference type="SUPFAM" id="SSF53335">
    <property type="entry name" value="S-adenosyl-L-methionine-dependent methyltransferases"/>
    <property type="match status" value="1"/>
</dbReference>
<keyword evidence="4" id="KW-1185">Reference proteome</keyword>
<accession>A0A1X2GN19</accession>
<evidence type="ECO:0000313" key="4">
    <source>
        <dbReference type="Proteomes" id="UP000242146"/>
    </source>
</evidence>
<organism evidence="3 4">
    <name type="scientific">Hesseltinella vesiculosa</name>
    <dbReference type="NCBI Taxonomy" id="101127"/>
    <lineage>
        <taxon>Eukaryota</taxon>
        <taxon>Fungi</taxon>
        <taxon>Fungi incertae sedis</taxon>
        <taxon>Mucoromycota</taxon>
        <taxon>Mucoromycotina</taxon>
        <taxon>Mucoromycetes</taxon>
        <taxon>Mucorales</taxon>
        <taxon>Cunninghamellaceae</taxon>
        <taxon>Hesseltinella</taxon>
    </lineage>
</organism>
<keyword evidence="3" id="KW-0808">Transferase</keyword>
<evidence type="ECO:0000256" key="1">
    <source>
        <dbReference type="SAM" id="MobiDB-lite"/>
    </source>
</evidence>
<reference evidence="3 4" key="1">
    <citation type="submission" date="2016-07" db="EMBL/GenBank/DDBJ databases">
        <title>Pervasive Adenine N6-methylation of Active Genes in Fungi.</title>
        <authorList>
            <consortium name="DOE Joint Genome Institute"/>
            <person name="Mondo S.J."/>
            <person name="Dannebaum R.O."/>
            <person name="Kuo R.C."/>
            <person name="Labutti K."/>
            <person name="Haridas S."/>
            <person name="Kuo A."/>
            <person name="Salamov A."/>
            <person name="Ahrendt S.R."/>
            <person name="Lipzen A."/>
            <person name="Sullivan W."/>
            <person name="Andreopoulos W.B."/>
            <person name="Clum A."/>
            <person name="Lindquist E."/>
            <person name="Daum C."/>
            <person name="Ramamoorthy G.K."/>
            <person name="Gryganskyi A."/>
            <person name="Culley D."/>
            <person name="Magnuson J.K."/>
            <person name="James T.Y."/>
            <person name="O'Malley M.A."/>
            <person name="Stajich J.E."/>
            <person name="Spatafora J.W."/>
            <person name="Visel A."/>
            <person name="Grigoriev I.V."/>
        </authorList>
    </citation>
    <scope>NUCLEOTIDE SEQUENCE [LARGE SCALE GENOMIC DNA]</scope>
    <source>
        <strain evidence="3 4">NRRL 3301</strain>
    </source>
</reference>
<dbReference type="PANTHER" id="PTHR43591:SF24">
    <property type="entry name" value="2-METHOXY-6-POLYPRENYL-1,4-BENZOQUINOL METHYLASE, MITOCHONDRIAL"/>
    <property type="match status" value="1"/>
</dbReference>
<dbReference type="CDD" id="cd02440">
    <property type="entry name" value="AdoMet_MTases"/>
    <property type="match status" value="1"/>
</dbReference>
<dbReference type="STRING" id="101127.A0A1X2GN19"/>
<dbReference type="Gene3D" id="3.40.50.150">
    <property type="entry name" value="Vaccinia Virus protein VP39"/>
    <property type="match status" value="1"/>
</dbReference>
<proteinExistence type="predicted"/>
<protein>
    <submittedName>
        <fullName evidence="3">S-adenosyl-L-methionine-dependent methyltransferase</fullName>
    </submittedName>
</protein>
<dbReference type="OrthoDB" id="2013972at2759"/>
<evidence type="ECO:0000259" key="2">
    <source>
        <dbReference type="Pfam" id="PF13649"/>
    </source>
</evidence>
<gene>
    <name evidence="3" type="ORF">DM01DRAFT_1319519</name>
</gene>
<sequence length="320" mass="35998">MGIKFSTSSRKRTARTSSTESKQASSEICSTSSVTKTPSKIQFGRSYHDTKSSYWFPNDDEENDRLMAQHFAIKALWGGNISPSIQKYVPLERGANVLDVGCASGTWVLDTATEFPASHFTGIDITDTFPTSIKPNNTEFKIGNLQERLPFPDNTFDLINLRFFILALKSEEWNTGLVELFRILKPGGVLQCIECGMLEGGTDFMLWAGAAFEKLILKVGQEPWISLKLPQIMSQIPGVEVIENRRKRIPLNNVQDPLSRDFLYDIIQIFQTAQPYLIKELGIPSEQYPAFIRQLAQECQNDPPVNWSFVLCAAQKTSSQ</sequence>
<dbReference type="PANTHER" id="PTHR43591">
    <property type="entry name" value="METHYLTRANSFERASE"/>
    <property type="match status" value="1"/>
</dbReference>
<name>A0A1X2GN19_9FUNG</name>
<dbReference type="GO" id="GO:0008168">
    <property type="term" value="F:methyltransferase activity"/>
    <property type="evidence" value="ECO:0007669"/>
    <property type="project" value="UniProtKB-KW"/>
</dbReference>
<keyword evidence="3" id="KW-0489">Methyltransferase</keyword>
<feature type="domain" description="Methyltransferase" evidence="2">
    <location>
        <begin position="97"/>
        <end position="188"/>
    </location>
</feature>
<feature type="region of interest" description="Disordered" evidence="1">
    <location>
        <begin position="1"/>
        <end position="31"/>
    </location>
</feature>
<dbReference type="InterPro" id="IPR041698">
    <property type="entry name" value="Methyltransf_25"/>
</dbReference>
<evidence type="ECO:0000313" key="3">
    <source>
        <dbReference type="EMBL" id="ORX57559.1"/>
    </source>
</evidence>